<feature type="transmembrane region" description="Helical" evidence="5">
    <location>
        <begin position="333"/>
        <end position="352"/>
    </location>
</feature>
<name>A0A9P1FYR9_9DINO</name>
<feature type="transmembrane region" description="Helical" evidence="5">
    <location>
        <begin position="234"/>
        <end position="254"/>
    </location>
</feature>
<feature type="transmembrane region" description="Helical" evidence="5">
    <location>
        <begin position="174"/>
        <end position="193"/>
    </location>
</feature>
<evidence type="ECO:0000313" key="8">
    <source>
        <dbReference type="EMBL" id="CAL4778474.1"/>
    </source>
</evidence>
<comment type="subcellular location">
    <subcellularLocation>
        <location evidence="1">Membrane</location>
        <topology evidence="1">Multi-pass membrane protein</topology>
    </subcellularLocation>
</comment>
<evidence type="ECO:0000256" key="2">
    <source>
        <dbReference type="ARBA" id="ARBA00022692"/>
    </source>
</evidence>
<reference evidence="8 9" key="2">
    <citation type="submission" date="2024-05" db="EMBL/GenBank/DDBJ databases">
        <authorList>
            <person name="Chen Y."/>
            <person name="Shah S."/>
            <person name="Dougan E. K."/>
            <person name="Thang M."/>
            <person name="Chan C."/>
        </authorList>
    </citation>
    <scope>NUCLEOTIDE SEQUENCE [LARGE SCALE GENOMIC DNA]</scope>
</reference>
<feature type="transmembrane region" description="Helical" evidence="5">
    <location>
        <begin position="69"/>
        <end position="88"/>
    </location>
</feature>
<gene>
    <name evidence="7" type="ORF">C1SCF055_LOCUS18092</name>
</gene>
<accession>A0A9P1FYR9</accession>
<dbReference type="InterPro" id="IPR004853">
    <property type="entry name" value="Sugar_P_trans_dom"/>
</dbReference>
<keyword evidence="3 5" id="KW-1133">Transmembrane helix</keyword>
<evidence type="ECO:0000313" key="7">
    <source>
        <dbReference type="EMBL" id="CAI3991162.1"/>
    </source>
</evidence>
<proteinExistence type="predicted"/>
<dbReference type="Proteomes" id="UP001152797">
    <property type="component" value="Unassembled WGS sequence"/>
</dbReference>
<keyword evidence="9" id="KW-1185">Reference proteome</keyword>
<dbReference type="OrthoDB" id="6418713at2759"/>
<feature type="transmembrane region" description="Helical" evidence="5">
    <location>
        <begin position="17"/>
        <end position="38"/>
    </location>
</feature>
<dbReference type="EMBL" id="CAMXCT020001557">
    <property type="protein sequence ID" value="CAL1144537.1"/>
    <property type="molecule type" value="Genomic_DNA"/>
</dbReference>
<dbReference type="PANTHER" id="PTHR11132">
    <property type="entry name" value="SOLUTE CARRIER FAMILY 35"/>
    <property type="match status" value="1"/>
</dbReference>
<feature type="transmembrane region" description="Helical" evidence="5">
    <location>
        <begin position="143"/>
        <end position="168"/>
    </location>
</feature>
<keyword evidence="2 5" id="KW-0812">Transmembrane</keyword>
<dbReference type="EMBL" id="CAMXCT030001557">
    <property type="protein sequence ID" value="CAL4778474.1"/>
    <property type="molecule type" value="Genomic_DNA"/>
</dbReference>
<evidence type="ECO:0000256" key="3">
    <source>
        <dbReference type="ARBA" id="ARBA00022989"/>
    </source>
</evidence>
<dbReference type="InterPro" id="IPR037185">
    <property type="entry name" value="EmrE-like"/>
</dbReference>
<reference evidence="7" key="1">
    <citation type="submission" date="2022-10" db="EMBL/GenBank/DDBJ databases">
        <authorList>
            <person name="Chen Y."/>
            <person name="Dougan E. K."/>
            <person name="Chan C."/>
            <person name="Rhodes N."/>
            <person name="Thang M."/>
        </authorList>
    </citation>
    <scope>NUCLEOTIDE SEQUENCE</scope>
</reference>
<organism evidence="7">
    <name type="scientific">Cladocopium goreaui</name>
    <dbReference type="NCBI Taxonomy" id="2562237"/>
    <lineage>
        <taxon>Eukaryota</taxon>
        <taxon>Sar</taxon>
        <taxon>Alveolata</taxon>
        <taxon>Dinophyceae</taxon>
        <taxon>Suessiales</taxon>
        <taxon>Symbiodiniaceae</taxon>
        <taxon>Cladocopium</taxon>
    </lineage>
</organism>
<feature type="domain" description="Sugar phosphate transporter" evidence="6">
    <location>
        <begin position="117"/>
        <end position="394"/>
    </location>
</feature>
<evidence type="ECO:0000256" key="1">
    <source>
        <dbReference type="ARBA" id="ARBA00004141"/>
    </source>
</evidence>
<dbReference type="EMBL" id="CAMXCT010001557">
    <property type="protein sequence ID" value="CAI3991162.1"/>
    <property type="molecule type" value="Genomic_DNA"/>
</dbReference>
<sequence length="421" mass="46411">MTPVGPMVRRCRSRTPVALSPILILCLCILWHTIQTWFGDGSNFSLMAPKSYRGIVATPSHHHRITLNMFLHDVAIIMLFAAVGYAAAYSQQRWLAMPHAVEEFAPGPPSPQNGALLAAGLYGANIAYNVINKRVLLAHPHPCLVTGINLCSSSLCCVVCWMLGLIHWPRFLGWPFYLKLMGLAVLHWSGMLFSNISVSEVHISFTHTVKAAEPFFTALFTAVLIGHKPTLRAWLSLLVVIGGIVVASTAEISFTWRGFWAAMASNVVVALRTVLTKMAMDRHILDPLNFQALLQCAAFIVSVPVALLFNLHAVREVAADTAAWPSIVLIGPLVWTFNVASIMVLVHTSTVVHSMIRSMRRPLLVLASIITFGTRITALNALGILFTLCGAFWYRYESELVNKNGHGVKRSITETRQRTIP</sequence>
<evidence type="ECO:0000256" key="4">
    <source>
        <dbReference type="ARBA" id="ARBA00023136"/>
    </source>
</evidence>
<evidence type="ECO:0000259" key="6">
    <source>
        <dbReference type="Pfam" id="PF03151"/>
    </source>
</evidence>
<feature type="transmembrane region" description="Helical" evidence="5">
    <location>
        <begin position="260"/>
        <end position="280"/>
    </location>
</feature>
<feature type="transmembrane region" description="Helical" evidence="5">
    <location>
        <begin position="292"/>
        <end position="313"/>
    </location>
</feature>
<comment type="caution">
    <text evidence="7">The sequence shown here is derived from an EMBL/GenBank/DDBJ whole genome shotgun (WGS) entry which is preliminary data.</text>
</comment>
<evidence type="ECO:0000256" key="5">
    <source>
        <dbReference type="SAM" id="Phobius"/>
    </source>
</evidence>
<dbReference type="SUPFAM" id="SSF103481">
    <property type="entry name" value="Multidrug resistance efflux transporter EmrE"/>
    <property type="match status" value="1"/>
</dbReference>
<evidence type="ECO:0000313" key="9">
    <source>
        <dbReference type="Proteomes" id="UP001152797"/>
    </source>
</evidence>
<protein>
    <submittedName>
        <fullName evidence="8">Phosphoenolpyruvate/phosphate translocator 3, chloroplastic</fullName>
    </submittedName>
</protein>
<dbReference type="AlphaFoldDB" id="A0A9P1FYR9"/>
<dbReference type="InterPro" id="IPR050186">
    <property type="entry name" value="TPT_transporter"/>
</dbReference>
<dbReference type="Pfam" id="PF03151">
    <property type="entry name" value="TPT"/>
    <property type="match status" value="1"/>
</dbReference>
<feature type="transmembrane region" description="Helical" evidence="5">
    <location>
        <begin position="364"/>
        <end position="394"/>
    </location>
</feature>
<dbReference type="GO" id="GO:0016020">
    <property type="term" value="C:membrane"/>
    <property type="evidence" value="ECO:0007669"/>
    <property type="project" value="UniProtKB-SubCell"/>
</dbReference>
<keyword evidence="4 5" id="KW-0472">Membrane</keyword>